<organism evidence="2 3">
    <name type="scientific">Haloarcula mannanilytica</name>
    <dbReference type="NCBI Taxonomy" id="2509225"/>
    <lineage>
        <taxon>Archaea</taxon>
        <taxon>Methanobacteriati</taxon>
        <taxon>Methanobacteriota</taxon>
        <taxon>Stenosarchaea group</taxon>
        <taxon>Halobacteria</taxon>
        <taxon>Halobacteriales</taxon>
        <taxon>Haloarculaceae</taxon>
        <taxon>Haloarcula</taxon>
    </lineage>
</organism>
<protein>
    <recommendedName>
        <fullName evidence="4">DUF624 domain-containing protein</fullName>
    </recommendedName>
</protein>
<proteinExistence type="predicted"/>
<dbReference type="RefSeq" id="WP_137684003.1">
    <property type="nucleotide sequence ID" value="NZ_BIXZ01000003.1"/>
</dbReference>
<feature type="transmembrane region" description="Helical" evidence="1">
    <location>
        <begin position="21"/>
        <end position="45"/>
    </location>
</feature>
<evidence type="ECO:0000256" key="1">
    <source>
        <dbReference type="SAM" id="Phobius"/>
    </source>
</evidence>
<evidence type="ECO:0000313" key="3">
    <source>
        <dbReference type="Proteomes" id="UP000304382"/>
    </source>
</evidence>
<accession>A0A4C2EJ68</accession>
<keyword evidence="1" id="KW-0812">Transmembrane</keyword>
<keyword evidence="1" id="KW-0472">Membrane</keyword>
<comment type="caution">
    <text evidence="2">The sequence shown here is derived from an EMBL/GenBank/DDBJ whole genome shotgun (WGS) entry which is preliminary data.</text>
</comment>
<name>A0A4C2EJ68_9EURY</name>
<keyword evidence="1" id="KW-1133">Transmembrane helix</keyword>
<gene>
    <name evidence="2" type="ORF">Harman_23500</name>
</gene>
<feature type="transmembrane region" description="Helical" evidence="1">
    <location>
        <begin position="51"/>
        <end position="73"/>
    </location>
</feature>
<reference evidence="2 3" key="1">
    <citation type="submission" date="2019-02" db="EMBL/GenBank/DDBJ databases">
        <title>Haloarcula mannanilyticum sp. nov., a mannan degrading haloarchaeon isolated from commercial salt.</title>
        <authorList>
            <person name="Enomoto S."/>
            <person name="Shimane Y."/>
            <person name="Kamekura M."/>
            <person name="Ito T."/>
            <person name="Moriya O."/>
            <person name="Ihara K."/>
            <person name="Takahashi-Ando N."/>
            <person name="Fukushima Y."/>
            <person name="Yoshida Y."/>
            <person name="Usama R."/>
            <person name="Takai K."/>
            <person name="Minegishi H."/>
        </authorList>
    </citation>
    <scope>NUCLEOTIDE SEQUENCE [LARGE SCALE GENOMIC DNA]</scope>
    <source>
        <strain evidence="2 3">MD130-1</strain>
    </source>
</reference>
<feature type="transmembrane region" description="Helical" evidence="1">
    <location>
        <begin position="94"/>
        <end position="113"/>
    </location>
</feature>
<dbReference type="AlphaFoldDB" id="A0A4C2EJ68"/>
<keyword evidence="3" id="KW-1185">Reference proteome</keyword>
<evidence type="ECO:0008006" key="4">
    <source>
        <dbReference type="Google" id="ProtNLM"/>
    </source>
</evidence>
<dbReference type="Proteomes" id="UP000304382">
    <property type="component" value="Unassembled WGS sequence"/>
</dbReference>
<feature type="transmembrane region" description="Helical" evidence="1">
    <location>
        <begin position="167"/>
        <end position="186"/>
    </location>
</feature>
<feature type="transmembrane region" description="Helical" evidence="1">
    <location>
        <begin position="192"/>
        <end position="211"/>
    </location>
</feature>
<dbReference type="OrthoDB" id="275775at2157"/>
<sequence length="220" mass="22750">MKYADTVVKAVRVTIRNPFAVILVSIATSVSLLPFLTGIFLAGAFGGLVGLWTSSFMLGAVGVGGARIATVVLEREVSLGTSYFWEGISDGPKMAAAVGSGTFLVAALALVLAQNPLTGVPGLSVILLGAYAVVGWFTLAVFALTCWASDGDPQSVSASFRDGGRLILERPVAAVWLVVQAIGWALIMIPLIIAPAVVLPGFVLFIGTAVVQRAAETDTE</sequence>
<evidence type="ECO:0000313" key="2">
    <source>
        <dbReference type="EMBL" id="GCF14415.1"/>
    </source>
</evidence>
<feature type="transmembrane region" description="Helical" evidence="1">
    <location>
        <begin position="125"/>
        <end position="147"/>
    </location>
</feature>
<dbReference type="EMBL" id="BIXZ01000003">
    <property type="protein sequence ID" value="GCF14415.1"/>
    <property type="molecule type" value="Genomic_DNA"/>
</dbReference>